<dbReference type="InterPro" id="IPR013132">
    <property type="entry name" value="PseI/NeuA/B-like_N"/>
</dbReference>
<dbReference type="InterPro" id="IPR051690">
    <property type="entry name" value="PseI-like"/>
</dbReference>
<feature type="non-terminal residue" evidence="2">
    <location>
        <position position="260"/>
    </location>
</feature>
<reference evidence="2" key="1">
    <citation type="submission" date="2018-05" db="EMBL/GenBank/DDBJ databases">
        <authorList>
            <person name="Lanie J.A."/>
            <person name="Ng W.-L."/>
            <person name="Kazmierczak K.M."/>
            <person name="Andrzejewski T.M."/>
            <person name="Davidsen T.M."/>
            <person name="Wayne K.J."/>
            <person name="Tettelin H."/>
            <person name="Glass J.I."/>
            <person name="Rusch D."/>
            <person name="Podicherti R."/>
            <person name="Tsui H.-C.T."/>
            <person name="Winkler M.E."/>
        </authorList>
    </citation>
    <scope>NUCLEOTIDE SEQUENCE</scope>
</reference>
<proteinExistence type="predicted"/>
<feature type="domain" description="PseI/NeuA/B-like" evidence="1">
    <location>
        <begin position="24"/>
        <end position="260"/>
    </location>
</feature>
<name>A0A382QL01_9ZZZZ</name>
<dbReference type="AlphaFoldDB" id="A0A382QL01"/>
<gene>
    <name evidence="2" type="ORF">METZ01_LOCUS339037</name>
</gene>
<dbReference type="GO" id="GO:0047444">
    <property type="term" value="F:N-acylneuraminate-9-phosphate synthase activity"/>
    <property type="evidence" value="ECO:0007669"/>
    <property type="project" value="TreeGrafter"/>
</dbReference>
<dbReference type="PANTHER" id="PTHR42966">
    <property type="entry name" value="N-ACETYLNEURAMINATE SYNTHASE"/>
    <property type="match status" value="1"/>
</dbReference>
<organism evidence="2">
    <name type="scientific">marine metagenome</name>
    <dbReference type="NCBI Taxonomy" id="408172"/>
    <lineage>
        <taxon>unclassified sequences</taxon>
        <taxon>metagenomes</taxon>
        <taxon>ecological metagenomes</taxon>
    </lineage>
</organism>
<accession>A0A382QL01</accession>
<dbReference type="EMBL" id="UINC01115279">
    <property type="protein sequence ID" value="SVC86183.1"/>
    <property type="molecule type" value="Genomic_DNA"/>
</dbReference>
<dbReference type="SUPFAM" id="SSF51569">
    <property type="entry name" value="Aldolase"/>
    <property type="match status" value="1"/>
</dbReference>
<evidence type="ECO:0000259" key="1">
    <source>
        <dbReference type="Pfam" id="PF03102"/>
    </source>
</evidence>
<protein>
    <recommendedName>
        <fullName evidence="1">PseI/NeuA/B-like domain-containing protein</fullName>
    </recommendedName>
</protein>
<sequence>MKNTFIIAEIGINHNGSISLAKEMIDAATECGVDAVKFQTYQTEEVMTKQTPLADYMKKSSNSNFLDMAKRFELSFDETLELQEYTNSKKFEFMSSPFDVPSCNFLGTIGLKRLKIPSGETVNPFLLKAAAQTRLPLIVSTGMATIDEITQSINFLNNHHSGPITILHCTTQYPAEIGNCNLLAMLTMKEKFNLPIGYSDHTPGVEISLAAVAMGAEIIEKHFTIDKSLPGPDQAASLDPVEFSNLVKGIKSIDKALGNG</sequence>
<dbReference type="GO" id="GO:0016051">
    <property type="term" value="P:carbohydrate biosynthetic process"/>
    <property type="evidence" value="ECO:0007669"/>
    <property type="project" value="InterPro"/>
</dbReference>
<dbReference type="PANTHER" id="PTHR42966:SF1">
    <property type="entry name" value="SIALIC ACID SYNTHASE"/>
    <property type="match status" value="1"/>
</dbReference>
<dbReference type="Gene3D" id="3.20.20.70">
    <property type="entry name" value="Aldolase class I"/>
    <property type="match status" value="1"/>
</dbReference>
<dbReference type="InterPro" id="IPR013785">
    <property type="entry name" value="Aldolase_TIM"/>
</dbReference>
<evidence type="ECO:0000313" key="2">
    <source>
        <dbReference type="EMBL" id="SVC86183.1"/>
    </source>
</evidence>
<dbReference type="Pfam" id="PF03102">
    <property type="entry name" value="NeuB"/>
    <property type="match status" value="1"/>
</dbReference>